<name>A0A8S1N730_9CILI</name>
<dbReference type="Proteomes" id="UP000692954">
    <property type="component" value="Unassembled WGS sequence"/>
</dbReference>
<dbReference type="AlphaFoldDB" id="A0A8S1N730"/>
<sequence>MEIIETINNSKQLIGGAYNQNELVIAQWGGNVIFKRQNEQDVKVNTFCVGLLKMADDKYLCFTSKNYLLQINEDRKIEQIDQQDSPYFVCDFYLKTCLFMHNTIQQQRFLCLWNMLTQQKSRYEHISSITSVMAADDGIWIGDKDGFLNFITYKLKLQKRVRIFQNEISKIQIMNKKIYCVSQQQLKLFCQDQVVSICSFDSEISCIGAFKNKLILGTTNGQLMIQENYKNFAKHQIHASSITSFSVNGTQIVTTSSDRTAKIIQLRCE</sequence>
<organism evidence="1 2">
    <name type="scientific">Paramecium sonneborni</name>
    <dbReference type="NCBI Taxonomy" id="65129"/>
    <lineage>
        <taxon>Eukaryota</taxon>
        <taxon>Sar</taxon>
        <taxon>Alveolata</taxon>
        <taxon>Ciliophora</taxon>
        <taxon>Intramacronucleata</taxon>
        <taxon>Oligohymenophorea</taxon>
        <taxon>Peniculida</taxon>
        <taxon>Parameciidae</taxon>
        <taxon>Paramecium</taxon>
    </lineage>
</organism>
<dbReference type="EMBL" id="CAJJDN010000052">
    <property type="protein sequence ID" value="CAD8087822.1"/>
    <property type="molecule type" value="Genomic_DNA"/>
</dbReference>
<dbReference type="OrthoDB" id="288496at2759"/>
<evidence type="ECO:0000313" key="2">
    <source>
        <dbReference type="Proteomes" id="UP000692954"/>
    </source>
</evidence>
<accession>A0A8S1N730</accession>
<gene>
    <name evidence="1" type="ORF">PSON_ATCC_30995.1.T0520022</name>
</gene>
<keyword evidence="2" id="KW-1185">Reference proteome</keyword>
<reference evidence="1" key="1">
    <citation type="submission" date="2021-01" db="EMBL/GenBank/DDBJ databases">
        <authorList>
            <consortium name="Genoscope - CEA"/>
            <person name="William W."/>
        </authorList>
    </citation>
    <scope>NUCLEOTIDE SEQUENCE</scope>
</reference>
<protein>
    <submittedName>
        <fullName evidence="1">Uncharacterized protein</fullName>
    </submittedName>
</protein>
<evidence type="ECO:0000313" key="1">
    <source>
        <dbReference type="EMBL" id="CAD8087822.1"/>
    </source>
</evidence>
<proteinExistence type="predicted"/>
<comment type="caution">
    <text evidence="1">The sequence shown here is derived from an EMBL/GenBank/DDBJ whole genome shotgun (WGS) entry which is preliminary data.</text>
</comment>